<keyword evidence="1" id="KW-0732">Signal</keyword>
<feature type="chain" id="PRO_5013924635" description="Sugar-binding protein" evidence="1">
    <location>
        <begin position="30"/>
        <end position="1200"/>
    </location>
</feature>
<evidence type="ECO:0000313" key="3">
    <source>
        <dbReference type="Proteomes" id="UP000223749"/>
    </source>
</evidence>
<name>A0A2D1U8S8_9SPHI</name>
<dbReference type="EMBL" id="CP024091">
    <property type="protein sequence ID" value="ATP58017.1"/>
    <property type="molecule type" value="Genomic_DNA"/>
</dbReference>
<organism evidence="2 3">
    <name type="scientific">Pedobacter ginsengisoli</name>
    <dbReference type="NCBI Taxonomy" id="363852"/>
    <lineage>
        <taxon>Bacteria</taxon>
        <taxon>Pseudomonadati</taxon>
        <taxon>Bacteroidota</taxon>
        <taxon>Sphingobacteriia</taxon>
        <taxon>Sphingobacteriales</taxon>
        <taxon>Sphingobacteriaceae</taxon>
        <taxon>Pedobacter</taxon>
    </lineage>
</organism>
<evidence type="ECO:0000313" key="2">
    <source>
        <dbReference type="EMBL" id="ATP58017.1"/>
    </source>
</evidence>
<gene>
    <name evidence="2" type="ORF">CPT03_16865</name>
</gene>
<sequence>MYLFQDNSNKPMKYTRILLLFLTSFYVSFCEGQTTSGNNDLKKVVTASPNASSLGQYGNTDIGLYTGVPKINIPIYEIKETGITLPIDINYNAGGIKVTEYASFVGLGWNLNAGGVINRSMYGTPDELRNFSLPIPTNPSSQELDDMATGQKDYQPDVFYFNFSGKSGKFFLGQNDEITIIPYQKIKIEPLRTNGISDLQGWRVTTEDGTIYEFKDYEKTKNVGYEKNNTSSDPDAPGPGNPPASINSWYMSKITPVVGNAINFTYENYTLSYDMPSSEQRYVLLNPVAGPSPARQEFTSNINRTTSESKRLKNISFSNGNVEFNYDKDRRDLIGDKILTSIKIKTLEGLVKKEYRLGYKYMVGSSMVDVDGTGTGFEDNFLKYDQYQTKNRRLALESVKEISSTNQQGTVYSMEYEMGLPSRDSKSRDHWGYYNGYTFTGNDFLPYQLVGNFQNSDSYVLMGKDPNLAYCKSGTLKKITYPTGGYTEFNYELHQVKSTDLLPPTADPQSHNLSINYLQYSSLGYSSYIENGLKRYYKDFSVVTTASTTNINLQIKGYPFQPIRAGSMSFEIHNTSGTVIVSMFDIDANGQKTINQTNGTVEYNYTFVLAPGNYRLVFKPVATFIDNNTYFDAFHELPYAKVYGWSNILPAQPGPSVKDVGGLRIKSMKDYDPISGKNLEKNYEYKFPNGSTSGSLLSDVKHVYDYSEVHNYEVSTVSTVIKEFFYKVINSDTNYPLSTTQGSNVGYAEVTVKSINPENLAPNGKSIFRYTSPENYPDYYGGSSGPVNNFPYPPADGRDWQRGLLLEQEDYKYVADTFNLVKKITNVYNSPVFMKTVQGAMVKYIRRGFPGSYSLENLPNLYSYKIYDFKSGLTQLNKTTEETFEGSPTRVESVYSYGSPLLHLLPIEIKKNTSRGELTVTKFKYAPDYTNITATDNVSLGIKNLQAKNVVSAEIEKAVFRQDANGANSAMVSSQFISYKPSQALPDAIHRMENSTPLTDFSLSSVTAGAVKKDNRYFTVVSMDLYNSKGNLTQQKRPFGIMHSYKWGYNDQYPIAEIKNAMETEFYCQNFEESGGVLGNAHSGSKFYNGSYTVNWTRPNTRAYKIGYFYLASGVWAFKEEDYTANSKLLSGGTAYDDVRIYPSDSQLTTYTYDPLIGMTSMTDPKGQTIYYEYDNFQRLLNVKDQDKNIIKNFDYHYKP</sequence>
<evidence type="ECO:0008006" key="4">
    <source>
        <dbReference type="Google" id="ProtNLM"/>
    </source>
</evidence>
<accession>A0A2D1U8S8</accession>
<feature type="signal peptide" evidence="1">
    <location>
        <begin position="1"/>
        <end position="29"/>
    </location>
</feature>
<evidence type="ECO:0000256" key="1">
    <source>
        <dbReference type="SAM" id="SignalP"/>
    </source>
</evidence>
<protein>
    <recommendedName>
        <fullName evidence="4">Sugar-binding protein</fullName>
    </recommendedName>
</protein>
<reference evidence="2 3" key="1">
    <citation type="submission" date="2017-10" db="EMBL/GenBank/DDBJ databases">
        <title>Whole genome of Pedobacter ginsengisoli T01R-27 isolated from tomato rhizosphere.</title>
        <authorList>
            <person name="Weon H.-Y."/>
            <person name="Lee S.A."/>
            <person name="Sang M.K."/>
            <person name="Song J."/>
        </authorList>
    </citation>
    <scope>NUCLEOTIDE SEQUENCE [LARGE SCALE GENOMIC DNA]</scope>
    <source>
        <strain evidence="2 3">T01R-27</strain>
    </source>
</reference>
<proteinExistence type="predicted"/>
<dbReference type="KEGG" id="pgs:CPT03_16865"/>
<dbReference type="Proteomes" id="UP000223749">
    <property type="component" value="Chromosome"/>
</dbReference>
<keyword evidence="3" id="KW-1185">Reference proteome</keyword>
<dbReference type="AlphaFoldDB" id="A0A2D1U8S8"/>